<keyword evidence="3" id="KW-0472">Membrane</keyword>
<evidence type="ECO:0000256" key="2">
    <source>
        <dbReference type="SAM" id="MobiDB-lite"/>
    </source>
</evidence>
<feature type="compositionally biased region" description="Polar residues" evidence="2">
    <location>
        <begin position="357"/>
        <end position="367"/>
    </location>
</feature>
<feature type="compositionally biased region" description="Gly residues" evidence="2">
    <location>
        <begin position="96"/>
        <end position="105"/>
    </location>
</feature>
<evidence type="ECO:0000256" key="1">
    <source>
        <dbReference type="SAM" id="Coils"/>
    </source>
</evidence>
<dbReference type="AlphaFoldDB" id="A0A8W7P068"/>
<evidence type="ECO:0000313" key="4">
    <source>
        <dbReference type="EnsemblMetazoa" id="ACOM023003-PA.1"/>
    </source>
</evidence>
<keyword evidence="1" id="KW-0175">Coiled coil</keyword>
<dbReference type="EnsemblMetazoa" id="ACOM023003-RA">
    <property type="protein sequence ID" value="ACOM023003-PA.1"/>
    <property type="gene ID" value="ACOM023003"/>
</dbReference>
<proteinExistence type="predicted"/>
<feature type="region of interest" description="Disordered" evidence="2">
    <location>
        <begin position="300"/>
        <end position="325"/>
    </location>
</feature>
<feature type="compositionally biased region" description="Polar residues" evidence="2">
    <location>
        <begin position="506"/>
        <end position="522"/>
    </location>
</feature>
<feature type="transmembrane region" description="Helical" evidence="3">
    <location>
        <begin position="1209"/>
        <end position="1228"/>
    </location>
</feature>
<name>A0A8W7P068_ANOCL</name>
<feature type="compositionally biased region" description="Basic residues" evidence="2">
    <location>
        <begin position="1"/>
        <end position="17"/>
    </location>
</feature>
<feature type="compositionally biased region" description="Polar residues" evidence="2">
    <location>
        <begin position="148"/>
        <end position="157"/>
    </location>
</feature>
<feature type="coiled-coil region" evidence="1">
    <location>
        <begin position="844"/>
        <end position="945"/>
    </location>
</feature>
<dbReference type="VEuPathDB" id="VectorBase:ACON2_038778"/>
<feature type="region of interest" description="Disordered" evidence="2">
    <location>
        <begin position="1"/>
        <end position="185"/>
    </location>
</feature>
<feature type="compositionally biased region" description="Low complexity" evidence="2">
    <location>
        <begin position="51"/>
        <end position="63"/>
    </location>
</feature>
<protein>
    <submittedName>
        <fullName evidence="4">Uncharacterized protein</fullName>
    </submittedName>
</protein>
<feature type="coiled-coil region" evidence="1">
    <location>
        <begin position="969"/>
        <end position="1098"/>
    </location>
</feature>
<dbReference type="Proteomes" id="UP000075882">
    <property type="component" value="Unassembled WGS sequence"/>
</dbReference>
<reference evidence="4" key="1">
    <citation type="submission" date="2022-08" db="UniProtKB">
        <authorList>
            <consortium name="EnsemblMetazoa"/>
        </authorList>
    </citation>
    <scope>IDENTIFICATION</scope>
</reference>
<feature type="region of interest" description="Disordered" evidence="2">
    <location>
        <begin position="357"/>
        <end position="421"/>
    </location>
</feature>
<feature type="compositionally biased region" description="Basic and acidic residues" evidence="2">
    <location>
        <begin position="472"/>
        <end position="488"/>
    </location>
</feature>
<keyword evidence="3" id="KW-0812">Transmembrane</keyword>
<feature type="compositionally biased region" description="Polar residues" evidence="2">
    <location>
        <begin position="374"/>
        <end position="406"/>
    </location>
</feature>
<organism evidence="4">
    <name type="scientific">Anopheles coluzzii</name>
    <name type="common">African malaria mosquito</name>
    <dbReference type="NCBI Taxonomy" id="1518534"/>
    <lineage>
        <taxon>Eukaryota</taxon>
        <taxon>Metazoa</taxon>
        <taxon>Ecdysozoa</taxon>
        <taxon>Arthropoda</taxon>
        <taxon>Hexapoda</taxon>
        <taxon>Insecta</taxon>
        <taxon>Pterygota</taxon>
        <taxon>Neoptera</taxon>
        <taxon>Endopterygota</taxon>
        <taxon>Diptera</taxon>
        <taxon>Nematocera</taxon>
        <taxon>Culicoidea</taxon>
        <taxon>Culicidae</taxon>
        <taxon>Anophelinae</taxon>
        <taxon>Anopheles</taxon>
    </lineage>
</organism>
<feature type="coiled-coil region" evidence="1">
    <location>
        <begin position="642"/>
        <end position="806"/>
    </location>
</feature>
<feature type="region of interest" description="Disordered" evidence="2">
    <location>
        <begin position="211"/>
        <end position="236"/>
    </location>
</feature>
<evidence type="ECO:0000256" key="3">
    <source>
        <dbReference type="SAM" id="Phobius"/>
    </source>
</evidence>
<feature type="region of interest" description="Disordered" evidence="2">
    <location>
        <begin position="458"/>
        <end position="488"/>
    </location>
</feature>
<sequence>MFSFFKRSKSQKGKQKHDKPLQLVPAEEPEVAPVAVCSEEPSQPPPPPPCAKVASDAYASAAARQTGRNAPDGTTLGSRAGDEEKRAKNSSPPGGPVGQADGGGLLAPLGERCERSPEQLLPSKCRPTAVPKGATDDGDERNHRAIDVSSSDLTRQHGSVAPEYECGSGREASANGGPIDDSAGTHLSNLAKAMSGTVPIKVIEEFVEMQQGKGTADAEPNLPPGDVTKAEQDGSTTPRTIERALAKTHTSGDASGVALVSPNACAPLALAVTHTTTTPQSGGDSSTDGQLLNIKHISPTTPALGHHAHQGGNAVQSAHDTTTPAADRALSPAEATILPPVGSSAPGANLTVSEANATGSEAPNSSARAAEQRAPTSIQEMGQQPSRAGSEQRATAPSQRATKSTTPPLPPPRSQRPAAAALPAHELEAATRHTVVIVQDAAAGDDTSDDRDVFYEAKETLSPTSGTDAADDDRHRVAGSEHGAEPEPIRASLVLKLAEVPDHQRQPSPQKKQVSFKLTQNGSDDVEVSSTSVDSSDVDSDSEVGQATGQDGTLQSHTAFSERANNGVFSREDAGKNYIEFQYDHSASSPAEGVEKCDEEKCAKADAAEQRTKSELIEDSVASLPDVVQPSNIEPPASFGTVEKINSDMKDLVNQEQRYSAKLEEAEKRVKEANVKVYELQQKLDAVERDALLKEYNVERLQAELVAALKECEGIRARLTTQQSEMETIRLKASDREDELNLKYQNLEIEHLELTEKLAEVRQLAHELNSQLIDAKSEVDRLKEERQKLLDERTEEQKIMREALEESVRERAQVEAKWKQSFEQLRDVNNAREEDLMKDCEFTIRSMQKTCKEKMETVEKERKQALEQVSRLEELARKRTDEVRHLKSYEAEVEQLRGLTYDQKESLLGMTRQVESLKAELETAYNKLEEEMVKVQQIKNRCEYQLCEKEREALNRIEIARGEIAMQWEDRLLHEMNRLKVELEQTHMEERTSAIEKLRREALAETEAMSRRFNEREMQLKNEIESLKAKLEQQKKLMANAQTDADQKLLQSRMYVERAEREHERKLAKEMSEKDEIIETLKQQFEKEKLELEQHFSERIQQVQEEFAREISDTTELMKTAHKKELETQWKALVAEKEEALHLMDSRNRHRLEDAENKISTAGGLEEPMRQAAAARNPLIQLILLLVQLVKGAYPLLPSMLLYQQTHSLPLASAVLLLTFGLIVYCQLQLTTSHQRQLKDLQEEHSFVVHSLESRDTKNAQEIQTLHKKCRCLTNL</sequence>
<feature type="region of interest" description="Disordered" evidence="2">
    <location>
        <begin position="501"/>
        <end position="553"/>
    </location>
</feature>
<accession>A0A8W7P068</accession>
<keyword evidence="3" id="KW-1133">Transmembrane helix</keyword>
<feature type="compositionally biased region" description="Polar residues" evidence="2">
    <location>
        <begin position="313"/>
        <end position="324"/>
    </location>
</feature>